<keyword evidence="3" id="KW-1003">Cell membrane</keyword>
<sequence length="765" mass="76987">MFLALGRWCARRPRRILAVWAAVTLAVAAVVMLHGRVTSEAVVIPGSDSQAARDAADSFHGPVSGNQPLVLHTAPDGPVLTSAAAQQAVEAAAGDVARVDHVVSAAAPYGPSGRAAMSPDGHTAYISVGLDVTGRDITPQISEAVLAATGPARQAGIEVTAGGDLAAAADKGSTAHSELIGLAAAAVILFLGLRRVLAAGLPLLVGVVGLVISLSAIGLVGHVLDMPSAGATIAAMIGLGVGIDYTLFCLTRFRELLTEGHGVVDAAGYTTASAGKAAAFAGCAVAAALAGLALGGLPLLYALALAPAIAVLVAVLAALTLLPALLALLGHRLGRKADHRPAPAKPAAPAGEAETTGTVRAADPAGARWQRFAAHVAGRPWLYLLASLVLVGVLAAPAAGLTFGQLDAGDKAAGTSSRTAYEQLAQAFGPGVNGPLQVTETLPTAADGPADRRVATVTETLGQTPGVAAVSPARLGPDGRTVLWQVTPTTGPGDPATVALVDRLRGTALHGATAGTGAATHVGGPTAAQADLNARLAARMPAIIATVVLVAGLLLLLAFRAPVVAAKAAAMNLISVAASYGVLTAVFQWGWGAGLLGLDGPVPIPGYVPLLMFAVLFGLSMDYEVFLLSAVRASYLRHRDNTRAVVDGLAGTARIITSAAMIMVCVFLSYLLSEDPVVKMFGIGLATAVALDATVVRGLLVPTSMVLLGERNWWLPAGLDRILPRVDIEGTPTPPVRDLPPAVAPATVPPTASTAAPGPDRLPAP</sequence>
<dbReference type="InterPro" id="IPR000731">
    <property type="entry name" value="SSD"/>
</dbReference>
<organism evidence="10">
    <name type="scientific">Streptomyces sp. R33</name>
    <dbReference type="NCBI Taxonomy" id="3238629"/>
    <lineage>
        <taxon>Bacteria</taxon>
        <taxon>Bacillati</taxon>
        <taxon>Actinomycetota</taxon>
        <taxon>Actinomycetes</taxon>
        <taxon>Kitasatosporales</taxon>
        <taxon>Streptomycetaceae</taxon>
        <taxon>Streptomyces</taxon>
    </lineage>
</organism>
<accession>A0AB39XWV1</accession>
<evidence type="ECO:0000256" key="3">
    <source>
        <dbReference type="ARBA" id="ARBA00022475"/>
    </source>
</evidence>
<evidence type="ECO:0000256" key="5">
    <source>
        <dbReference type="ARBA" id="ARBA00022989"/>
    </source>
</evidence>
<dbReference type="PANTHER" id="PTHR33406:SF11">
    <property type="entry name" value="MEMBRANE PROTEIN SCO6666-RELATED"/>
    <property type="match status" value="1"/>
</dbReference>
<comment type="subcellular location">
    <subcellularLocation>
        <location evidence="1">Cell membrane</location>
        <topology evidence="1">Multi-pass membrane protein</topology>
    </subcellularLocation>
</comment>
<feature type="transmembrane region" description="Helical" evidence="8">
    <location>
        <begin position="204"/>
        <end position="224"/>
    </location>
</feature>
<comment type="similarity">
    <text evidence="2">Belongs to the resistance-nodulation-cell division (RND) (TC 2.A.6) family. MmpL subfamily.</text>
</comment>
<feature type="compositionally biased region" description="Low complexity" evidence="7">
    <location>
        <begin position="345"/>
        <end position="358"/>
    </location>
</feature>
<dbReference type="Gene3D" id="1.20.1640.10">
    <property type="entry name" value="Multidrug efflux transporter AcrB transmembrane domain"/>
    <property type="match status" value="2"/>
</dbReference>
<feature type="transmembrane region" description="Helical" evidence="8">
    <location>
        <begin position="611"/>
        <end position="631"/>
    </location>
</feature>
<feature type="transmembrane region" description="Helical" evidence="8">
    <location>
        <begin position="309"/>
        <end position="330"/>
    </location>
</feature>
<evidence type="ECO:0000256" key="1">
    <source>
        <dbReference type="ARBA" id="ARBA00004651"/>
    </source>
</evidence>
<dbReference type="SUPFAM" id="SSF82866">
    <property type="entry name" value="Multidrug efflux transporter AcrB transmembrane domain"/>
    <property type="match status" value="2"/>
</dbReference>
<feature type="transmembrane region" description="Helical" evidence="8">
    <location>
        <begin position="652"/>
        <end position="672"/>
    </location>
</feature>
<feature type="transmembrane region" description="Helical" evidence="8">
    <location>
        <begin position="678"/>
        <end position="700"/>
    </location>
</feature>
<evidence type="ECO:0000313" key="10">
    <source>
        <dbReference type="EMBL" id="XDV62385.1"/>
    </source>
</evidence>
<feature type="transmembrane region" description="Helical" evidence="8">
    <location>
        <begin position="540"/>
        <end position="559"/>
    </location>
</feature>
<evidence type="ECO:0000256" key="2">
    <source>
        <dbReference type="ARBA" id="ARBA00010157"/>
    </source>
</evidence>
<dbReference type="Pfam" id="PF03176">
    <property type="entry name" value="MMPL"/>
    <property type="match status" value="2"/>
</dbReference>
<keyword evidence="5 8" id="KW-1133">Transmembrane helix</keyword>
<dbReference type="EMBL" id="CP165727">
    <property type="protein sequence ID" value="XDV62385.1"/>
    <property type="molecule type" value="Genomic_DNA"/>
</dbReference>
<name>A0AB39XWV1_9ACTN</name>
<evidence type="ECO:0000259" key="9">
    <source>
        <dbReference type="PROSITE" id="PS50156"/>
    </source>
</evidence>
<evidence type="ECO:0000256" key="6">
    <source>
        <dbReference type="ARBA" id="ARBA00023136"/>
    </source>
</evidence>
<feature type="transmembrane region" description="Helical" evidence="8">
    <location>
        <begin position="571"/>
        <end position="591"/>
    </location>
</feature>
<feature type="domain" description="SSD" evidence="9">
    <location>
        <begin position="203"/>
        <end position="328"/>
    </location>
</feature>
<gene>
    <name evidence="10" type="ORF">AB5J51_05245</name>
</gene>
<feature type="transmembrane region" description="Helical" evidence="8">
    <location>
        <begin position="278"/>
        <end position="303"/>
    </location>
</feature>
<feature type="region of interest" description="Disordered" evidence="7">
    <location>
        <begin position="339"/>
        <end position="358"/>
    </location>
</feature>
<feature type="transmembrane region" description="Helical" evidence="8">
    <location>
        <begin position="230"/>
        <end position="250"/>
    </location>
</feature>
<dbReference type="PROSITE" id="PS50156">
    <property type="entry name" value="SSD"/>
    <property type="match status" value="1"/>
</dbReference>
<keyword evidence="6 8" id="KW-0472">Membrane</keyword>
<dbReference type="AlphaFoldDB" id="A0AB39XWV1"/>
<evidence type="ECO:0000256" key="7">
    <source>
        <dbReference type="SAM" id="MobiDB-lite"/>
    </source>
</evidence>
<feature type="compositionally biased region" description="Low complexity" evidence="7">
    <location>
        <begin position="740"/>
        <end position="757"/>
    </location>
</feature>
<reference evidence="10" key="1">
    <citation type="submission" date="2024-08" db="EMBL/GenBank/DDBJ databases">
        <authorList>
            <person name="Yu S.T."/>
        </authorList>
    </citation>
    <scope>NUCLEOTIDE SEQUENCE</scope>
    <source>
        <strain evidence="10">R33</strain>
    </source>
</reference>
<dbReference type="InterPro" id="IPR004869">
    <property type="entry name" value="MMPL_dom"/>
</dbReference>
<protein>
    <submittedName>
        <fullName evidence="10">MMPL family transporter</fullName>
    </submittedName>
</protein>
<keyword evidence="4 8" id="KW-0812">Transmembrane</keyword>
<feature type="region of interest" description="Disordered" evidence="7">
    <location>
        <begin position="732"/>
        <end position="765"/>
    </location>
</feature>
<feature type="transmembrane region" description="Helical" evidence="8">
    <location>
        <begin position="179"/>
        <end position="197"/>
    </location>
</feature>
<evidence type="ECO:0000256" key="8">
    <source>
        <dbReference type="SAM" id="Phobius"/>
    </source>
</evidence>
<dbReference type="GO" id="GO:0005886">
    <property type="term" value="C:plasma membrane"/>
    <property type="evidence" value="ECO:0007669"/>
    <property type="project" value="UniProtKB-SubCell"/>
</dbReference>
<proteinExistence type="inferred from homology"/>
<feature type="transmembrane region" description="Helical" evidence="8">
    <location>
        <begin position="381"/>
        <end position="403"/>
    </location>
</feature>
<dbReference type="InterPro" id="IPR050545">
    <property type="entry name" value="Mycobact_MmpL"/>
</dbReference>
<dbReference type="PANTHER" id="PTHR33406">
    <property type="entry name" value="MEMBRANE PROTEIN MJ1562-RELATED"/>
    <property type="match status" value="1"/>
</dbReference>
<dbReference type="RefSeq" id="WP_369776985.1">
    <property type="nucleotide sequence ID" value="NZ_CP165727.1"/>
</dbReference>
<evidence type="ECO:0000256" key="4">
    <source>
        <dbReference type="ARBA" id="ARBA00022692"/>
    </source>
</evidence>